<evidence type="ECO:0000313" key="1">
    <source>
        <dbReference type="EMBL" id="QAA34045.1"/>
    </source>
</evidence>
<accession>A0A410DY72</accession>
<protein>
    <submittedName>
        <fullName evidence="1">Uncharacterized protein</fullName>
    </submittedName>
</protein>
<sequence>MFENPGFYGFLEMYKSLGELRTLHIGNLYENLSYACSEIVGTGDFYGMHNLIVEVVTIRLYHFIIKFIVSKFSMKPKNFESRFCTDVV</sequence>
<dbReference type="Proteomes" id="UP000286268">
    <property type="component" value="Chromosome"/>
</dbReference>
<dbReference type="AlphaFoldDB" id="A0A410DY72"/>
<evidence type="ECO:0000313" key="2">
    <source>
        <dbReference type="Proteomes" id="UP000286268"/>
    </source>
</evidence>
<name>A0A410DY72_9CLOT</name>
<dbReference type="KEGG" id="cmah:C1I91_21810"/>
<reference evidence="1 2" key="1">
    <citation type="submission" date="2018-01" db="EMBL/GenBank/DDBJ databases">
        <title>Genome Sequencing and Assembly of Anaerobacter polyendosporus strain CT4.</title>
        <authorList>
            <person name="Tachaapaikoon C."/>
            <person name="Sutheeworapong S."/>
            <person name="Jenjaroenpun P."/>
            <person name="Wongsurawat T."/>
            <person name="Nookeaw I."/>
            <person name="Cheawchanlertfa P."/>
            <person name="Kosugi A."/>
            <person name="Cheevadhanarak S."/>
            <person name="Ratanakhanokchai K."/>
        </authorList>
    </citation>
    <scope>NUCLEOTIDE SEQUENCE [LARGE SCALE GENOMIC DNA]</scope>
    <source>
        <strain evidence="1 2">CT4</strain>
    </source>
</reference>
<organism evidence="1 2">
    <name type="scientific">Clostridium manihotivorum</name>
    <dbReference type="NCBI Taxonomy" id="2320868"/>
    <lineage>
        <taxon>Bacteria</taxon>
        <taxon>Bacillati</taxon>
        <taxon>Bacillota</taxon>
        <taxon>Clostridia</taxon>
        <taxon>Eubacteriales</taxon>
        <taxon>Clostridiaceae</taxon>
        <taxon>Clostridium</taxon>
    </lineage>
</organism>
<dbReference type="EMBL" id="CP025746">
    <property type="protein sequence ID" value="QAA34045.1"/>
    <property type="molecule type" value="Genomic_DNA"/>
</dbReference>
<proteinExistence type="predicted"/>
<keyword evidence="2" id="KW-1185">Reference proteome</keyword>
<gene>
    <name evidence="1" type="ORF">C1I91_21810</name>
</gene>